<name>A0A1I4ZYG6_9FLAO</name>
<sequence>MRIFLFLFFVTSLGFSQSTPGPEHLYSSLAPGQTFTLEGKSLKFKKVISDSRCPEGTTCIWAGEAKVLVEIFENGKLLEERVISLGASRNLPSDLLGENIFNISALRLSPYPEISGKIAASDYSLYIEVSGSAEI</sequence>
<dbReference type="EMBL" id="FOVL01000008">
    <property type="protein sequence ID" value="SFN55163.1"/>
    <property type="molecule type" value="Genomic_DNA"/>
</dbReference>
<dbReference type="Proteomes" id="UP000199153">
    <property type="component" value="Unassembled WGS sequence"/>
</dbReference>
<evidence type="ECO:0000313" key="1">
    <source>
        <dbReference type="EMBL" id="SFN55163.1"/>
    </source>
</evidence>
<reference evidence="1 2" key="1">
    <citation type="submission" date="2016-10" db="EMBL/GenBank/DDBJ databases">
        <authorList>
            <person name="de Groot N.N."/>
        </authorList>
    </citation>
    <scope>NUCLEOTIDE SEQUENCE [LARGE SCALE GENOMIC DNA]</scope>
    <source>
        <strain evidence="1 2">DSM 17794</strain>
    </source>
</reference>
<organism evidence="1 2">
    <name type="scientific">Salegentibacter flavus</name>
    <dbReference type="NCBI Taxonomy" id="287099"/>
    <lineage>
        <taxon>Bacteria</taxon>
        <taxon>Pseudomonadati</taxon>
        <taxon>Bacteroidota</taxon>
        <taxon>Flavobacteriia</taxon>
        <taxon>Flavobacteriales</taxon>
        <taxon>Flavobacteriaceae</taxon>
        <taxon>Salegentibacter</taxon>
    </lineage>
</organism>
<dbReference type="STRING" id="287099.SAMN05660413_01556"/>
<proteinExistence type="predicted"/>
<accession>A0A1I4ZYG6</accession>
<dbReference type="AlphaFoldDB" id="A0A1I4ZYG6"/>
<gene>
    <name evidence="1" type="ORF">SAMN05660413_01556</name>
</gene>
<dbReference type="RefSeq" id="WP_093407975.1">
    <property type="nucleotide sequence ID" value="NZ_FOVL01000008.1"/>
</dbReference>
<keyword evidence="2" id="KW-1185">Reference proteome</keyword>
<evidence type="ECO:0000313" key="2">
    <source>
        <dbReference type="Proteomes" id="UP000199153"/>
    </source>
</evidence>
<dbReference type="OrthoDB" id="163809at2"/>
<protein>
    <submittedName>
        <fullName evidence="1">Uncharacterized protein</fullName>
    </submittedName>
</protein>